<gene>
    <name evidence="2" type="ORF">ACFOSX_08085</name>
</gene>
<sequence>MEQNKTGRYFKYAIGEIILVVIGILIALQINNWNEDRKLKAEYVSDLNTIKENLKSDSITINTNLINGRRINEERQSFLNKDSSVDKSALIDLLGRPNLFLDNSGFENAKNKGTLIHIKNDSLKAILNAYYIKEIEIAKARQEKIIKNSSMLRTYYLQAGNNTAGVSQSEIMNNLMLQSPFRHLLRTNLASRNNIIQQFEDMLKLNIKLSKTIDHELKHFQ</sequence>
<protein>
    <submittedName>
        <fullName evidence="2">DUF6090 family protein</fullName>
    </submittedName>
</protein>
<keyword evidence="3" id="KW-1185">Reference proteome</keyword>
<comment type="caution">
    <text evidence="2">The sequence shown here is derived from an EMBL/GenBank/DDBJ whole genome shotgun (WGS) entry which is preliminary data.</text>
</comment>
<evidence type="ECO:0000313" key="3">
    <source>
        <dbReference type="Proteomes" id="UP001595812"/>
    </source>
</evidence>
<feature type="transmembrane region" description="Helical" evidence="1">
    <location>
        <begin position="12"/>
        <end position="30"/>
    </location>
</feature>
<dbReference type="Pfam" id="PF19578">
    <property type="entry name" value="DUF6090"/>
    <property type="match status" value="1"/>
</dbReference>
<evidence type="ECO:0000256" key="1">
    <source>
        <dbReference type="SAM" id="Phobius"/>
    </source>
</evidence>
<dbReference type="EMBL" id="JBHSAT010000004">
    <property type="protein sequence ID" value="MFC3877186.1"/>
    <property type="molecule type" value="Genomic_DNA"/>
</dbReference>
<name>A0ABV8AJW9_9FLAO</name>
<keyword evidence="1" id="KW-1133">Transmembrane helix</keyword>
<organism evidence="2 3">
    <name type="scientific">Winogradskyella maritima</name>
    <dbReference type="NCBI Taxonomy" id="1517766"/>
    <lineage>
        <taxon>Bacteria</taxon>
        <taxon>Pseudomonadati</taxon>
        <taxon>Bacteroidota</taxon>
        <taxon>Flavobacteriia</taxon>
        <taxon>Flavobacteriales</taxon>
        <taxon>Flavobacteriaceae</taxon>
        <taxon>Winogradskyella</taxon>
    </lineage>
</organism>
<keyword evidence="1" id="KW-0472">Membrane</keyword>
<reference evidence="3" key="1">
    <citation type="journal article" date="2019" name="Int. J. Syst. Evol. Microbiol.">
        <title>The Global Catalogue of Microorganisms (GCM) 10K type strain sequencing project: providing services to taxonomists for standard genome sequencing and annotation.</title>
        <authorList>
            <consortium name="The Broad Institute Genomics Platform"/>
            <consortium name="The Broad Institute Genome Sequencing Center for Infectious Disease"/>
            <person name="Wu L."/>
            <person name="Ma J."/>
        </authorList>
    </citation>
    <scope>NUCLEOTIDE SEQUENCE [LARGE SCALE GENOMIC DNA]</scope>
    <source>
        <strain evidence="3">CECT 8979</strain>
    </source>
</reference>
<dbReference type="InterPro" id="IPR045749">
    <property type="entry name" value="DUF6090"/>
</dbReference>
<dbReference type="Proteomes" id="UP001595812">
    <property type="component" value="Unassembled WGS sequence"/>
</dbReference>
<keyword evidence="1" id="KW-0812">Transmembrane</keyword>
<proteinExistence type="predicted"/>
<evidence type="ECO:0000313" key="2">
    <source>
        <dbReference type="EMBL" id="MFC3877186.1"/>
    </source>
</evidence>
<accession>A0ABV8AJW9</accession>